<dbReference type="PROSITE" id="PS00658">
    <property type="entry name" value="FORK_HEAD_2"/>
    <property type="match status" value="1"/>
</dbReference>
<proteinExistence type="predicted"/>
<dbReference type="AlphaFoldDB" id="A0A5S6Q986"/>
<dbReference type="PROSITE" id="PS00657">
    <property type="entry name" value="FORK_HEAD_1"/>
    <property type="match status" value="1"/>
</dbReference>
<evidence type="ECO:0000256" key="1">
    <source>
        <dbReference type="ARBA" id="ARBA00004123"/>
    </source>
</evidence>
<dbReference type="PROSITE" id="PS50039">
    <property type="entry name" value="FORK_HEAD_3"/>
    <property type="match status" value="1"/>
</dbReference>
<dbReference type="GO" id="GO:0000978">
    <property type="term" value="F:RNA polymerase II cis-regulatory region sequence-specific DNA binding"/>
    <property type="evidence" value="ECO:0007669"/>
    <property type="project" value="TreeGrafter"/>
</dbReference>
<evidence type="ECO:0000313" key="7">
    <source>
        <dbReference type="WBParaSite" id="TMUE_1000003748.1"/>
    </source>
</evidence>
<dbReference type="InterPro" id="IPR036388">
    <property type="entry name" value="WH-like_DNA-bd_sf"/>
</dbReference>
<organism evidence="6 7">
    <name type="scientific">Trichuris muris</name>
    <name type="common">Mouse whipworm</name>
    <dbReference type="NCBI Taxonomy" id="70415"/>
    <lineage>
        <taxon>Eukaryota</taxon>
        <taxon>Metazoa</taxon>
        <taxon>Ecdysozoa</taxon>
        <taxon>Nematoda</taxon>
        <taxon>Enoplea</taxon>
        <taxon>Dorylaimia</taxon>
        <taxon>Trichinellida</taxon>
        <taxon>Trichuridae</taxon>
        <taxon>Trichuris</taxon>
    </lineage>
</organism>
<dbReference type="CDD" id="cd20016">
    <property type="entry name" value="FH_FOXB"/>
    <property type="match status" value="1"/>
</dbReference>
<comment type="subcellular location">
    <subcellularLocation>
        <location evidence="1 4">Nucleus</location>
    </subcellularLocation>
</comment>
<dbReference type="FunFam" id="1.10.10.10:FF:000071">
    <property type="entry name" value="Forkhead box F1"/>
    <property type="match status" value="1"/>
</dbReference>
<evidence type="ECO:0000256" key="3">
    <source>
        <dbReference type="ARBA" id="ARBA00023242"/>
    </source>
</evidence>
<dbReference type="InterPro" id="IPR030456">
    <property type="entry name" value="TF_fork_head_CS_2"/>
</dbReference>
<dbReference type="PRINTS" id="PR00053">
    <property type="entry name" value="FORKHEAD"/>
</dbReference>
<dbReference type="InterPro" id="IPR036390">
    <property type="entry name" value="WH_DNA-bd_sf"/>
</dbReference>
<dbReference type="GO" id="GO:0001710">
    <property type="term" value="P:mesodermal cell fate commitment"/>
    <property type="evidence" value="ECO:0007669"/>
    <property type="project" value="UniProtKB-ARBA"/>
</dbReference>
<dbReference type="Proteomes" id="UP000046395">
    <property type="component" value="Unassembled WGS sequence"/>
</dbReference>
<evidence type="ECO:0000313" key="6">
    <source>
        <dbReference type="Proteomes" id="UP000046395"/>
    </source>
</evidence>
<sequence>MGSSQDDRKPPYSYIALTAMAIASSPNRMLPLSEIYSFIMKKFPFYQKDVQRWQNSLRHNLSFNDCFIKIPRHPDTPGKGAYWTLHPSCYTMFENGSLLRRRRRFRLSQATKEALQDTLASNGIFQASIHCNRSPQAGGDASSPVDVVLCCPKEGTIPSSLRPQSCCRVDSLVSVHPVVGGCVGSLAKRPIGPSWSHEEQLTKRKKSFTIESLLG</sequence>
<feature type="DNA-binding region" description="Fork-head" evidence="4">
    <location>
        <begin position="9"/>
        <end position="103"/>
    </location>
</feature>
<name>A0A5S6Q986_TRIMR</name>
<evidence type="ECO:0000256" key="2">
    <source>
        <dbReference type="ARBA" id="ARBA00023125"/>
    </source>
</evidence>
<dbReference type="Pfam" id="PF00250">
    <property type="entry name" value="Forkhead"/>
    <property type="match status" value="1"/>
</dbReference>
<dbReference type="PANTHER" id="PTHR11829:SF377">
    <property type="entry name" value="FORK HEAD DOMAIN-CONTAINING PROTEIN FD4-RELATED"/>
    <property type="match status" value="1"/>
</dbReference>
<dbReference type="InterPro" id="IPR050211">
    <property type="entry name" value="FOX_domain-containing"/>
</dbReference>
<evidence type="ECO:0000259" key="5">
    <source>
        <dbReference type="PROSITE" id="PS50039"/>
    </source>
</evidence>
<protein>
    <submittedName>
        <fullName evidence="7">Fork-head domain-containing protein</fullName>
    </submittedName>
</protein>
<accession>A0A5S6Q986</accession>
<dbReference type="InterPro" id="IPR018122">
    <property type="entry name" value="TF_fork_head_CS_1"/>
</dbReference>
<dbReference type="InterPro" id="IPR001766">
    <property type="entry name" value="Fork_head_dom"/>
</dbReference>
<dbReference type="GO" id="GO:0000981">
    <property type="term" value="F:DNA-binding transcription factor activity, RNA polymerase II-specific"/>
    <property type="evidence" value="ECO:0007669"/>
    <property type="project" value="TreeGrafter"/>
</dbReference>
<dbReference type="SMART" id="SM00339">
    <property type="entry name" value="FH"/>
    <property type="match status" value="1"/>
</dbReference>
<evidence type="ECO:0000256" key="4">
    <source>
        <dbReference type="PROSITE-ProRule" id="PRU00089"/>
    </source>
</evidence>
<dbReference type="WBParaSite" id="TMUE_1000003748.1">
    <property type="protein sequence ID" value="TMUE_1000003748.1"/>
    <property type="gene ID" value="WBGene00288745"/>
</dbReference>
<dbReference type="SUPFAM" id="SSF46785">
    <property type="entry name" value="Winged helix' DNA-binding domain"/>
    <property type="match status" value="1"/>
</dbReference>
<keyword evidence="2 4" id="KW-0238">DNA-binding</keyword>
<dbReference type="STRING" id="70415.A0A5S6Q986"/>
<dbReference type="GO" id="GO:0005634">
    <property type="term" value="C:nucleus"/>
    <property type="evidence" value="ECO:0007669"/>
    <property type="project" value="UniProtKB-SubCell"/>
</dbReference>
<keyword evidence="3 4" id="KW-0539">Nucleus</keyword>
<dbReference type="Gene3D" id="1.10.10.10">
    <property type="entry name" value="Winged helix-like DNA-binding domain superfamily/Winged helix DNA-binding domain"/>
    <property type="match status" value="1"/>
</dbReference>
<keyword evidence="6" id="KW-1185">Reference proteome</keyword>
<feature type="domain" description="Fork-head" evidence="5">
    <location>
        <begin position="9"/>
        <end position="103"/>
    </location>
</feature>
<dbReference type="PANTHER" id="PTHR11829">
    <property type="entry name" value="FORKHEAD BOX PROTEIN"/>
    <property type="match status" value="1"/>
</dbReference>
<reference evidence="7" key="1">
    <citation type="submission" date="2019-12" db="UniProtKB">
        <authorList>
            <consortium name="WormBaseParasite"/>
        </authorList>
    </citation>
    <scope>IDENTIFICATION</scope>
</reference>